<dbReference type="PANTHER" id="PTHR30055">
    <property type="entry name" value="HTH-TYPE TRANSCRIPTIONAL REGULATOR RUTR"/>
    <property type="match status" value="1"/>
</dbReference>
<dbReference type="GO" id="GO:0003700">
    <property type="term" value="F:DNA-binding transcription factor activity"/>
    <property type="evidence" value="ECO:0007669"/>
    <property type="project" value="TreeGrafter"/>
</dbReference>
<dbReference type="PRINTS" id="PR00455">
    <property type="entry name" value="HTHTETR"/>
</dbReference>
<keyword evidence="1" id="KW-0805">Transcription regulation</keyword>
<dbReference type="Gene3D" id="1.10.357.10">
    <property type="entry name" value="Tetracycline Repressor, domain 2"/>
    <property type="match status" value="1"/>
</dbReference>
<feature type="DNA-binding region" description="H-T-H motif" evidence="4">
    <location>
        <begin position="42"/>
        <end position="61"/>
    </location>
</feature>
<dbReference type="Proteomes" id="UP000807825">
    <property type="component" value="Unassembled WGS sequence"/>
</dbReference>
<reference evidence="6" key="1">
    <citation type="submission" date="2020-07" db="EMBL/GenBank/DDBJ databases">
        <title>Huge and variable diversity of episymbiotic CPR bacteria and DPANN archaea in groundwater ecosystems.</title>
        <authorList>
            <person name="He C.Y."/>
            <person name="Keren R."/>
            <person name="Whittaker M."/>
            <person name="Farag I.F."/>
            <person name="Doudna J."/>
            <person name="Cate J.H.D."/>
            <person name="Banfield J.F."/>
        </authorList>
    </citation>
    <scope>NUCLEOTIDE SEQUENCE</scope>
    <source>
        <strain evidence="6">NC_groundwater_1664_Pr3_B-0.1um_52_9</strain>
    </source>
</reference>
<evidence type="ECO:0000313" key="7">
    <source>
        <dbReference type="Proteomes" id="UP000807825"/>
    </source>
</evidence>
<evidence type="ECO:0000256" key="2">
    <source>
        <dbReference type="ARBA" id="ARBA00023125"/>
    </source>
</evidence>
<evidence type="ECO:0000256" key="4">
    <source>
        <dbReference type="PROSITE-ProRule" id="PRU00335"/>
    </source>
</evidence>
<dbReference type="PROSITE" id="PS50977">
    <property type="entry name" value="HTH_TETR_2"/>
    <property type="match status" value="1"/>
</dbReference>
<name>A0A9D6Z2Q8_9BACT</name>
<dbReference type="AlphaFoldDB" id="A0A9D6Z2Q8"/>
<accession>A0A9D6Z2Q8</accession>
<dbReference type="PANTHER" id="PTHR30055:SF234">
    <property type="entry name" value="HTH-TYPE TRANSCRIPTIONAL REGULATOR BETI"/>
    <property type="match status" value="1"/>
</dbReference>
<comment type="caution">
    <text evidence="6">The sequence shown here is derived from an EMBL/GenBank/DDBJ whole genome shotgun (WGS) entry which is preliminary data.</text>
</comment>
<dbReference type="InterPro" id="IPR009057">
    <property type="entry name" value="Homeodomain-like_sf"/>
</dbReference>
<dbReference type="SUPFAM" id="SSF46689">
    <property type="entry name" value="Homeodomain-like"/>
    <property type="match status" value="1"/>
</dbReference>
<feature type="domain" description="HTH tetR-type" evidence="5">
    <location>
        <begin position="19"/>
        <end position="79"/>
    </location>
</feature>
<dbReference type="GO" id="GO:0000976">
    <property type="term" value="F:transcription cis-regulatory region binding"/>
    <property type="evidence" value="ECO:0007669"/>
    <property type="project" value="TreeGrafter"/>
</dbReference>
<protein>
    <submittedName>
        <fullName evidence="6">TetR/AcrR family transcriptional regulator</fullName>
    </submittedName>
</protein>
<gene>
    <name evidence="6" type="ORF">HY912_06000</name>
</gene>
<keyword evidence="3" id="KW-0804">Transcription</keyword>
<sequence>MRSAVYRDRKQANQLPVDDPARQRIIALARRHFFAYGFRGVTMDDLAKELGMSKKTLYTHFSGKAALIGAALLDKSREIEKDLDRITSDCASDFLAALYQLLSCMQLHLEEFRPPFLRDVQRESPEMFKLVEERREDLIHRYFGKLLDEGRKSGMIREDIQAGLLLEIFLGAIQAIVNPKKLAELGLTPKEGFSAIITVILEGVITETGRSNL</sequence>
<keyword evidence="2 4" id="KW-0238">DNA-binding</keyword>
<dbReference type="InterPro" id="IPR001647">
    <property type="entry name" value="HTH_TetR"/>
</dbReference>
<dbReference type="InterPro" id="IPR050109">
    <property type="entry name" value="HTH-type_TetR-like_transc_reg"/>
</dbReference>
<organism evidence="6 7">
    <name type="scientific">Desulfomonile tiedjei</name>
    <dbReference type="NCBI Taxonomy" id="2358"/>
    <lineage>
        <taxon>Bacteria</taxon>
        <taxon>Pseudomonadati</taxon>
        <taxon>Thermodesulfobacteriota</taxon>
        <taxon>Desulfomonilia</taxon>
        <taxon>Desulfomonilales</taxon>
        <taxon>Desulfomonilaceae</taxon>
        <taxon>Desulfomonile</taxon>
    </lineage>
</organism>
<dbReference type="SUPFAM" id="SSF48498">
    <property type="entry name" value="Tetracyclin repressor-like, C-terminal domain"/>
    <property type="match status" value="1"/>
</dbReference>
<evidence type="ECO:0000256" key="3">
    <source>
        <dbReference type="ARBA" id="ARBA00023163"/>
    </source>
</evidence>
<dbReference type="InterPro" id="IPR036271">
    <property type="entry name" value="Tet_transcr_reg_TetR-rel_C_sf"/>
</dbReference>
<evidence type="ECO:0000259" key="5">
    <source>
        <dbReference type="PROSITE" id="PS50977"/>
    </source>
</evidence>
<dbReference type="Pfam" id="PF00440">
    <property type="entry name" value="TetR_N"/>
    <property type="match status" value="1"/>
</dbReference>
<dbReference type="EMBL" id="JACRDE010000171">
    <property type="protein sequence ID" value="MBI5249030.1"/>
    <property type="molecule type" value="Genomic_DNA"/>
</dbReference>
<proteinExistence type="predicted"/>
<evidence type="ECO:0000313" key="6">
    <source>
        <dbReference type="EMBL" id="MBI5249030.1"/>
    </source>
</evidence>
<evidence type="ECO:0000256" key="1">
    <source>
        <dbReference type="ARBA" id="ARBA00023015"/>
    </source>
</evidence>